<keyword evidence="5 11" id="KW-0732">Signal</keyword>
<dbReference type="GO" id="GO:0006508">
    <property type="term" value="P:proteolysis"/>
    <property type="evidence" value="ECO:0007669"/>
    <property type="project" value="UniProtKB-KW"/>
</dbReference>
<dbReference type="CDD" id="cd04852">
    <property type="entry name" value="Peptidases_S8_3"/>
    <property type="match status" value="1"/>
</dbReference>
<dbReference type="CDD" id="cd02120">
    <property type="entry name" value="PA_subtilisin_like"/>
    <property type="match status" value="1"/>
</dbReference>
<dbReference type="InterPro" id="IPR037045">
    <property type="entry name" value="S8pro/Inhibitor_I9_sf"/>
</dbReference>
<dbReference type="GO" id="GO:0005576">
    <property type="term" value="C:extracellular region"/>
    <property type="evidence" value="ECO:0007669"/>
    <property type="project" value="UniProtKB-SubCell"/>
</dbReference>
<evidence type="ECO:0000256" key="2">
    <source>
        <dbReference type="ARBA" id="ARBA00011073"/>
    </source>
</evidence>
<name>A0A166C264_DAUCS</name>
<dbReference type="SUPFAM" id="SSF52743">
    <property type="entry name" value="Subtilisin-like"/>
    <property type="match status" value="1"/>
</dbReference>
<dbReference type="InterPro" id="IPR045051">
    <property type="entry name" value="SBT"/>
</dbReference>
<evidence type="ECO:0000256" key="3">
    <source>
        <dbReference type="ARBA" id="ARBA00022525"/>
    </source>
</evidence>
<keyword evidence="4 9" id="KW-0645">Protease</keyword>
<protein>
    <submittedName>
        <fullName evidence="12">Uncharacterized protein</fullName>
    </submittedName>
</protein>
<dbReference type="InterPro" id="IPR000209">
    <property type="entry name" value="Peptidase_S8/S53_dom"/>
</dbReference>
<evidence type="ECO:0000313" key="12">
    <source>
        <dbReference type="EMBL" id="WOG94203.1"/>
    </source>
</evidence>
<keyword evidence="8" id="KW-0325">Glycoprotein</keyword>
<sequence>MGCVAYLCLFVVLLQCFSFNNVVASKQTYIVHMRHNEKPDEFETHHDWYSSSLQAVSDSGEASEALLYSYTTAYHGFAASLSGEEVEALRKSNSVISIERENVYELHTTRTPEFLGLDKEVGLWDGRSTQQLNHVSQDVIVGVLDTGVWPESMSFSDSEMPSVPTRWKGECESGQDFDPKVCNKKLIGARAFSKGYLAAVGNSPKKGKESVSPRDVDGHGTHTASTAAGSHVGNASLLGYASGVARGMAMHARVATYKVCWKAGCFGSDILAGMERAIHDGVDVLSMSLGGGSGPFYRDTIAIGAFTAMEMGILVSCSAGNSGPVQSSLANVAPWIMTVGAGTLDRDFPAFAVLGDGRKFTGVSLYSGGGMGEKPVGIVYNKGMSSSSNLCLPGSLEPETVRGKVVLCDRGVNARVEKGKVVKDAGGVGLILANTAESGEELVADSHLLPAVAVGRKMGDVIREYVKKQENPTAVLSFGGTVLGVRPSPVVAAFSSRGPNVVTPQILKPDVIGPGVNILAGWSEAVGPTGLDSDSRKTQYNIMSGTSMSCPHISGLAALLKAAHPEWSPSAIKSALMTTAYTQDNTKSPLRDAATGGLSDPWAYGAGHVDPHKAISPGLVYDLTSQDYVAFLCSMDYSIAHIQTIVKHPNVTCAKKFADPGHLNYPSFSIVFGKSRVARYTRELTNVGAAGSEYEVVINAPTNVGVTVNPTKLTFKNVGDKLRYTVTFVSKRGMNRMGKSSFGSISWNNAEHQVSSPVSFQWSRLVR</sequence>
<proteinExistence type="inferred from homology"/>
<keyword evidence="13" id="KW-1185">Reference proteome</keyword>
<dbReference type="InterPro" id="IPR010259">
    <property type="entry name" value="S8pro/Inhibitor_I9"/>
</dbReference>
<dbReference type="GO" id="GO:0048731">
    <property type="term" value="P:system development"/>
    <property type="evidence" value="ECO:0007669"/>
    <property type="project" value="UniProtKB-ARBA"/>
</dbReference>
<dbReference type="Pfam" id="PF17766">
    <property type="entry name" value="fn3_6"/>
    <property type="match status" value="1"/>
</dbReference>
<dbReference type="FunFam" id="3.50.30.30:FF:000005">
    <property type="entry name" value="subtilisin-like protease SBT1.5"/>
    <property type="match status" value="1"/>
</dbReference>
<dbReference type="Pfam" id="PF00082">
    <property type="entry name" value="Peptidase_S8"/>
    <property type="match status" value="1"/>
</dbReference>
<dbReference type="InterPro" id="IPR003137">
    <property type="entry name" value="PA_domain"/>
</dbReference>
<dbReference type="Gene3D" id="3.30.70.80">
    <property type="entry name" value="Peptidase S8 propeptide/proteinase inhibitor I9"/>
    <property type="match status" value="1"/>
</dbReference>
<dbReference type="SUPFAM" id="SSF54897">
    <property type="entry name" value="Protease propeptides/inhibitors"/>
    <property type="match status" value="1"/>
</dbReference>
<dbReference type="FunFam" id="3.30.70.80:FF:000003">
    <property type="entry name" value="Subtilisin-like protease SBT1.9"/>
    <property type="match status" value="1"/>
</dbReference>
<dbReference type="GO" id="GO:0004252">
    <property type="term" value="F:serine-type endopeptidase activity"/>
    <property type="evidence" value="ECO:0007669"/>
    <property type="project" value="UniProtKB-UniRule"/>
</dbReference>
<dbReference type="InterPro" id="IPR023828">
    <property type="entry name" value="Peptidase_S8_Ser-AS"/>
</dbReference>
<evidence type="ECO:0000256" key="10">
    <source>
        <dbReference type="SAM" id="MobiDB-lite"/>
    </source>
</evidence>
<evidence type="ECO:0000256" key="4">
    <source>
        <dbReference type="ARBA" id="ARBA00022670"/>
    </source>
</evidence>
<evidence type="ECO:0000256" key="6">
    <source>
        <dbReference type="ARBA" id="ARBA00022801"/>
    </source>
</evidence>
<dbReference type="AlphaFoldDB" id="A0A166C264"/>
<evidence type="ECO:0000256" key="7">
    <source>
        <dbReference type="ARBA" id="ARBA00022825"/>
    </source>
</evidence>
<dbReference type="OrthoDB" id="206201at2759"/>
<dbReference type="FunFam" id="3.40.50.200:FF:000006">
    <property type="entry name" value="Subtilisin-like protease SBT1.5"/>
    <property type="match status" value="1"/>
</dbReference>
<feature type="active site" description="Charge relay system" evidence="9">
    <location>
        <position position="219"/>
    </location>
</feature>
<dbReference type="PRINTS" id="PR00723">
    <property type="entry name" value="SUBTILISIN"/>
</dbReference>
<dbReference type="Proteomes" id="UP000077755">
    <property type="component" value="Chromosome 3"/>
</dbReference>
<dbReference type="InterPro" id="IPR015500">
    <property type="entry name" value="Peptidase_S8_subtilisin-rel"/>
</dbReference>
<dbReference type="Gramene" id="KZN03188">
    <property type="protein sequence ID" value="KZN03188"/>
    <property type="gene ID" value="DCAR_011944"/>
</dbReference>
<gene>
    <name evidence="12" type="ORF">DCAR_0313496</name>
</gene>
<feature type="signal peptide" evidence="11">
    <location>
        <begin position="1"/>
        <end position="24"/>
    </location>
</feature>
<accession>A0A166C264</accession>
<keyword evidence="3" id="KW-0964">Secreted</keyword>
<dbReference type="OMA" id="DWYTSQL"/>
<dbReference type="Gene3D" id="3.50.30.30">
    <property type="match status" value="1"/>
</dbReference>
<comment type="similarity">
    <text evidence="2 9">Belongs to the peptidase S8 family.</text>
</comment>
<reference evidence="12" key="1">
    <citation type="journal article" date="2016" name="Nat. Genet.">
        <title>A high-quality carrot genome assembly provides new insights into carotenoid accumulation and asterid genome evolution.</title>
        <authorList>
            <person name="Iorizzo M."/>
            <person name="Ellison S."/>
            <person name="Senalik D."/>
            <person name="Zeng P."/>
            <person name="Satapoomin P."/>
            <person name="Huang J."/>
            <person name="Bowman M."/>
            <person name="Iovene M."/>
            <person name="Sanseverino W."/>
            <person name="Cavagnaro P."/>
            <person name="Yildiz M."/>
            <person name="Macko-Podgorni A."/>
            <person name="Moranska E."/>
            <person name="Grzebelus E."/>
            <person name="Grzebelus D."/>
            <person name="Ashrafi H."/>
            <person name="Zheng Z."/>
            <person name="Cheng S."/>
            <person name="Spooner D."/>
            <person name="Van Deynze A."/>
            <person name="Simon P."/>
        </authorList>
    </citation>
    <scope>NUCLEOTIDE SEQUENCE</scope>
    <source>
        <tissue evidence="12">Leaf</tissue>
    </source>
</reference>
<dbReference type="InterPro" id="IPR034197">
    <property type="entry name" value="Peptidases_S8_3"/>
</dbReference>
<keyword evidence="7 9" id="KW-0720">Serine protease</keyword>
<evidence type="ECO:0000256" key="8">
    <source>
        <dbReference type="ARBA" id="ARBA00023180"/>
    </source>
</evidence>
<feature type="region of interest" description="Disordered" evidence="10">
    <location>
        <begin position="202"/>
        <end position="228"/>
    </location>
</feature>
<feature type="chain" id="PRO_5044005551" evidence="11">
    <location>
        <begin position="25"/>
        <end position="767"/>
    </location>
</feature>
<evidence type="ECO:0000256" key="9">
    <source>
        <dbReference type="PROSITE-ProRule" id="PRU01240"/>
    </source>
</evidence>
<reference evidence="12" key="2">
    <citation type="submission" date="2022-03" db="EMBL/GenBank/DDBJ databases">
        <title>Draft title - Genomic analysis of global carrot germplasm unveils the trajectory of domestication and the origin of high carotenoid orange carrot.</title>
        <authorList>
            <person name="Iorizzo M."/>
            <person name="Ellison S."/>
            <person name="Senalik D."/>
            <person name="Macko-Podgorni A."/>
            <person name="Grzebelus D."/>
            <person name="Bostan H."/>
            <person name="Rolling W."/>
            <person name="Curaba J."/>
            <person name="Simon P."/>
        </authorList>
    </citation>
    <scope>NUCLEOTIDE SEQUENCE</scope>
    <source>
        <tissue evidence="12">Leaf</tissue>
    </source>
</reference>
<dbReference type="Pfam" id="PF05922">
    <property type="entry name" value="Inhibitor_I9"/>
    <property type="match status" value="1"/>
</dbReference>
<organism evidence="12 13">
    <name type="scientific">Daucus carota subsp. sativus</name>
    <name type="common">Carrot</name>
    <dbReference type="NCBI Taxonomy" id="79200"/>
    <lineage>
        <taxon>Eukaryota</taxon>
        <taxon>Viridiplantae</taxon>
        <taxon>Streptophyta</taxon>
        <taxon>Embryophyta</taxon>
        <taxon>Tracheophyta</taxon>
        <taxon>Spermatophyta</taxon>
        <taxon>Magnoliopsida</taxon>
        <taxon>eudicotyledons</taxon>
        <taxon>Gunneridae</taxon>
        <taxon>Pentapetalae</taxon>
        <taxon>asterids</taxon>
        <taxon>campanulids</taxon>
        <taxon>Apiales</taxon>
        <taxon>Apiaceae</taxon>
        <taxon>Apioideae</taxon>
        <taxon>Scandiceae</taxon>
        <taxon>Daucinae</taxon>
        <taxon>Daucus</taxon>
        <taxon>Daucus sect. Daucus</taxon>
    </lineage>
</organism>
<dbReference type="InterPro" id="IPR041469">
    <property type="entry name" value="Subtilisin-like_FN3"/>
</dbReference>
<feature type="active site" description="Charge relay system" evidence="9">
    <location>
        <position position="547"/>
    </location>
</feature>
<dbReference type="PROSITE" id="PS51892">
    <property type="entry name" value="SUBTILASE"/>
    <property type="match status" value="1"/>
</dbReference>
<keyword evidence="6 9" id="KW-0378">Hydrolase</keyword>
<dbReference type="Pfam" id="PF02225">
    <property type="entry name" value="PA"/>
    <property type="match status" value="1"/>
</dbReference>
<dbReference type="PANTHER" id="PTHR10795">
    <property type="entry name" value="PROPROTEIN CONVERTASE SUBTILISIN/KEXIN"/>
    <property type="match status" value="1"/>
</dbReference>
<feature type="compositionally biased region" description="Basic and acidic residues" evidence="10">
    <location>
        <begin position="206"/>
        <end position="220"/>
    </location>
</feature>
<comment type="subcellular location">
    <subcellularLocation>
        <location evidence="1">Secreted</location>
    </subcellularLocation>
</comment>
<dbReference type="EMBL" id="CP093345">
    <property type="protein sequence ID" value="WOG94203.1"/>
    <property type="molecule type" value="Genomic_DNA"/>
</dbReference>
<feature type="active site" description="Charge relay system" evidence="9">
    <location>
        <position position="145"/>
    </location>
</feature>
<dbReference type="KEGG" id="dcr:108214408"/>
<dbReference type="PROSITE" id="PS00138">
    <property type="entry name" value="SUBTILASE_SER"/>
    <property type="match status" value="1"/>
</dbReference>
<evidence type="ECO:0000256" key="5">
    <source>
        <dbReference type="ARBA" id="ARBA00022729"/>
    </source>
</evidence>
<dbReference type="InterPro" id="IPR036852">
    <property type="entry name" value="Peptidase_S8/S53_dom_sf"/>
</dbReference>
<evidence type="ECO:0000256" key="1">
    <source>
        <dbReference type="ARBA" id="ARBA00004613"/>
    </source>
</evidence>
<dbReference type="Gene3D" id="2.60.40.2310">
    <property type="match status" value="1"/>
</dbReference>
<evidence type="ECO:0000256" key="11">
    <source>
        <dbReference type="SAM" id="SignalP"/>
    </source>
</evidence>
<dbReference type="Gene3D" id="3.40.50.200">
    <property type="entry name" value="Peptidase S8/S53 domain"/>
    <property type="match status" value="1"/>
</dbReference>
<evidence type="ECO:0000313" key="13">
    <source>
        <dbReference type="Proteomes" id="UP000077755"/>
    </source>
</evidence>